<evidence type="ECO:0000313" key="2">
    <source>
        <dbReference type="EMBL" id="KFQ22329.1"/>
    </source>
</evidence>
<sequence length="48" mass="5236">QEADRIKEAVRAKNMARRAHSAQMTKPIRPDHYPASSPTAVHAIRGGG</sequence>
<name>A0A091QBW4_MERNU</name>
<evidence type="ECO:0000256" key="1">
    <source>
        <dbReference type="SAM" id="MobiDB-lite"/>
    </source>
</evidence>
<dbReference type="Proteomes" id="UP000052967">
    <property type="component" value="Unassembled WGS sequence"/>
</dbReference>
<reference evidence="2 3" key="1">
    <citation type="submission" date="2014-04" db="EMBL/GenBank/DDBJ databases">
        <title>Genome evolution of avian class.</title>
        <authorList>
            <person name="Zhang G."/>
            <person name="Li C."/>
        </authorList>
    </citation>
    <scope>NUCLEOTIDE SEQUENCE [LARGE SCALE GENOMIC DNA]</scope>
    <source>
        <strain evidence="2">BGI_N331</strain>
    </source>
</reference>
<protein>
    <submittedName>
        <fullName evidence="2">Kinesin heavy chain isoform 5C</fullName>
    </submittedName>
</protein>
<dbReference type="AlphaFoldDB" id="A0A091QBW4"/>
<organism evidence="2 3">
    <name type="scientific">Merops nubicus</name>
    <name type="common">Northern carmine bee-eater</name>
    <dbReference type="NCBI Taxonomy" id="57421"/>
    <lineage>
        <taxon>Eukaryota</taxon>
        <taxon>Metazoa</taxon>
        <taxon>Chordata</taxon>
        <taxon>Craniata</taxon>
        <taxon>Vertebrata</taxon>
        <taxon>Euteleostomi</taxon>
        <taxon>Archelosauria</taxon>
        <taxon>Archosauria</taxon>
        <taxon>Dinosauria</taxon>
        <taxon>Saurischia</taxon>
        <taxon>Theropoda</taxon>
        <taxon>Coelurosauria</taxon>
        <taxon>Aves</taxon>
        <taxon>Neognathae</taxon>
        <taxon>Neoaves</taxon>
        <taxon>Telluraves</taxon>
        <taxon>Coraciimorphae</taxon>
        <taxon>Coraciiformes</taxon>
        <taxon>Meropidae</taxon>
        <taxon>Merops</taxon>
    </lineage>
</organism>
<accession>A0A091QBW4</accession>
<feature type="non-terminal residue" evidence="2">
    <location>
        <position position="1"/>
    </location>
</feature>
<proteinExistence type="predicted"/>
<evidence type="ECO:0000313" key="3">
    <source>
        <dbReference type="Proteomes" id="UP000052967"/>
    </source>
</evidence>
<keyword evidence="3" id="KW-1185">Reference proteome</keyword>
<feature type="compositionally biased region" description="Basic and acidic residues" evidence="1">
    <location>
        <begin position="1"/>
        <end position="11"/>
    </location>
</feature>
<gene>
    <name evidence="2" type="ORF">N331_02381</name>
</gene>
<feature type="region of interest" description="Disordered" evidence="1">
    <location>
        <begin position="1"/>
        <end position="48"/>
    </location>
</feature>
<dbReference type="EMBL" id="KK692537">
    <property type="protein sequence ID" value="KFQ22329.1"/>
    <property type="molecule type" value="Genomic_DNA"/>
</dbReference>
<feature type="non-terminal residue" evidence="2">
    <location>
        <position position="48"/>
    </location>
</feature>